<evidence type="ECO:0000256" key="2">
    <source>
        <dbReference type="ARBA" id="ARBA00022692"/>
    </source>
</evidence>
<comment type="caution">
    <text evidence="8">The sequence shown here is derived from an EMBL/GenBank/DDBJ whole genome shotgun (WGS) entry which is preliminary data.</text>
</comment>
<evidence type="ECO:0000256" key="6">
    <source>
        <dbReference type="ARBA" id="ARBA00023136"/>
    </source>
</evidence>
<dbReference type="PANTHER" id="PTHR11689:SF67">
    <property type="entry name" value="CHLORIDE CHANNEL PROTEIN CLC-A"/>
    <property type="match status" value="1"/>
</dbReference>
<keyword evidence="2 7" id="KW-0812">Transmembrane</keyword>
<keyword evidence="5" id="KW-0129">CBS domain</keyword>
<dbReference type="InterPro" id="IPR051280">
    <property type="entry name" value="Cl-channel/antiporter"/>
</dbReference>
<evidence type="ECO:0000256" key="3">
    <source>
        <dbReference type="ARBA" id="ARBA00022737"/>
    </source>
</evidence>
<organism evidence="8 9">
    <name type="scientific">Kingdonia uniflora</name>
    <dbReference type="NCBI Taxonomy" id="39325"/>
    <lineage>
        <taxon>Eukaryota</taxon>
        <taxon>Viridiplantae</taxon>
        <taxon>Streptophyta</taxon>
        <taxon>Embryophyta</taxon>
        <taxon>Tracheophyta</taxon>
        <taxon>Spermatophyta</taxon>
        <taxon>Magnoliopsida</taxon>
        <taxon>Ranunculales</taxon>
        <taxon>Circaeasteraceae</taxon>
        <taxon>Kingdonia</taxon>
    </lineage>
</organism>
<evidence type="ECO:0000313" key="9">
    <source>
        <dbReference type="Proteomes" id="UP000541444"/>
    </source>
</evidence>
<dbReference type="AlphaFoldDB" id="A0A7J7PBT3"/>
<dbReference type="EMBL" id="JACGCM010000049">
    <property type="protein sequence ID" value="KAF6176742.1"/>
    <property type="molecule type" value="Genomic_DNA"/>
</dbReference>
<dbReference type="GO" id="GO:0009671">
    <property type="term" value="F:nitrate:proton symporter activity"/>
    <property type="evidence" value="ECO:0007669"/>
    <property type="project" value="TreeGrafter"/>
</dbReference>
<evidence type="ECO:0000256" key="5">
    <source>
        <dbReference type="ARBA" id="ARBA00023122"/>
    </source>
</evidence>
<evidence type="ECO:0000313" key="8">
    <source>
        <dbReference type="EMBL" id="KAF6176742.1"/>
    </source>
</evidence>
<evidence type="ECO:0000256" key="7">
    <source>
        <dbReference type="SAM" id="Phobius"/>
    </source>
</evidence>
<reference evidence="8 9" key="1">
    <citation type="journal article" date="2020" name="IScience">
        <title>Genome Sequencing of the Endangered Kingdonia uniflora (Circaeasteraceae, Ranunculales) Reveals Potential Mechanisms of Evolutionary Specialization.</title>
        <authorList>
            <person name="Sun Y."/>
            <person name="Deng T."/>
            <person name="Zhang A."/>
            <person name="Moore M.J."/>
            <person name="Landis J.B."/>
            <person name="Lin N."/>
            <person name="Zhang H."/>
            <person name="Zhang X."/>
            <person name="Huang J."/>
            <person name="Zhang X."/>
            <person name="Sun H."/>
            <person name="Wang H."/>
        </authorList>
    </citation>
    <scope>NUCLEOTIDE SEQUENCE [LARGE SCALE GENOMIC DNA]</scope>
    <source>
        <strain evidence="8">TB1705</strain>
        <tissue evidence="8">Leaf</tissue>
    </source>
</reference>
<dbReference type="Pfam" id="PF00654">
    <property type="entry name" value="Voltage_CLC"/>
    <property type="match status" value="1"/>
</dbReference>
<keyword evidence="9" id="KW-1185">Reference proteome</keyword>
<dbReference type="SUPFAM" id="SSF81340">
    <property type="entry name" value="Clc chloride channel"/>
    <property type="match status" value="1"/>
</dbReference>
<name>A0A7J7PBT3_9MAGN</name>
<keyword evidence="6 7" id="KW-0472">Membrane</keyword>
<dbReference type="Proteomes" id="UP000541444">
    <property type="component" value="Unassembled WGS sequence"/>
</dbReference>
<gene>
    <name evidence="8" type="ORF">GIB67_031553</name>
</gene>
<feature type="transmembrane region" description="Helical" evidence="7">
    <location>
        <begin position="41"/>
        <end position="66"/>
    </location>
</feature>
<keyword evidence="3" id="KW-0677">Repeat</keyword>
<comment type="subcellular location">
    <subcellularLocation>
        <location evidence="1">Membrane</location>
        <topology evidence="1">Multi-pass membrane protein</topology>
    </subcellularLocation>
</comment>
<dbReference type="GO" id="GO:0009705">
    <property type="term" value="C:plant-type vacuole membrane"/>
    <property type="evidence" value="ECO:0007669"/>
    <property type="project" value="TreeGrafter"/>
</dbReference>
<evidence type="ECO:0008006" key="10">
    <source>
        <dbReference type="Google" id="ProtNLM"/>
    </source>
</evidence>
<evidence type="ECO:0000256" key="1">
    <source>
        <dbReference type="ARBA" id="ARBA00004141"/>
    </source>
</evidence>
<dbReference type="PANTHER" id="PTHR11689">
    <property type="entry name" value="CHLORIDE CHANNEL PROTEIN CLC FAMILY MEMBER"/>
    <property type="match status" value="1"/>
</dbReference>
<evidence type="ECO:0000256" key="4">
    <source>
        <dbReference type="ARBA" id="ARBA00022989"/>
    </source>
</evidence>
<dbReference type="Gene3D" id="1.10.3080.10">
    <property type="entry name" value="Clc chloride channel"/>
    <property type="match status" value="1"/>
</dbReference>
<accession>A0A7J7PBT3</accession>
<dbReference type="GO" id="GO:0015108">
    <property type="term" value="F:chloride transmembrane transporter activity"/>
    <property type="evidence" value="ECO:0007669"/>
    <property type="project" value="InterPro"/>
</dbReference>
<dbReference type="OrthoDB" id="428525at2759"/>
<dbReference type="InterPro" id="IPR001807">
    <property type="entry name" value="ClC"/>
</dbReference>
<protein>
    <recommendedName>
        <fullName evidence="10">Chloride channel protein</fullName>
    </recommendedName>
</protein>
<sequence>MGAAYGCLLGIFMGSYTKIDQGFYDVFGAASLTVGSMRMTVSLCVIFLELTNNLLLLPITMFVFLISKTVGDCFNPIAYEIILHLKGLPFLDPHTEPWIRNLTVEELADAKLALVKLYGEEKVPRIVEVLKNITHNGFLVIDQWVFPSLGLPIGAMELKGLILKAPLVAMLRKKWFLTEETNRRVGSERKIKFC</sequence>
<dbReference type="InterPro" id="IPR014743">
    <property type="entry name" value="Cl-channel_core"/>
</dbReference>
<dbReference type="PRINTS" id="PR00762">
    <property type="entry name" value="CLCHANNEL"/>
</dbReference>
<proteinExistence type="predicted"/>
<keyword evidence="4 7" id="KW-1133">Transmembrane helix</keyword>